<keyword evidence="1" id="KW-0812">Transmembrane</keyword>
<feature type="transmembrane region" description="Helical" evidence="1">
    <location>
        <begin position="22"/>
        <end position="42"/>
    </location>
</feature>
<name>A0A1R4JDY3_9MICO</name>
<proteinExistence type="predicted"/>
<dbReference type="AlphaFoldDB" id="A0A1R4JDY3"/>
<keyword evidence="3" id="KW-1185">Reference proteome</keyword>
<protein>
    <submittedName>
        <fullName evidence="2">Uncharacterized protein</fullName>
    </submittedName>
</protein>
<dbReference type="EMBL" id="FUKR01000036">
    <property type="protein sequence ID" value="SJN30222.1"/>
    <property type="molecule type" value="Genomic_DNA"/>
</dbReference>
<gene>
    <name evidence="2" type="ORF">FM119_07045</name>
</gene>
<keyword evidence="1" id="KW-0472">Membrane</keyword>
<reference evidence="3" key="1">
    <citation type="submission" date="2017-02" db="EMBL/GenBank/DDBJ databases">
        <authorList>
            <person name="Dridi B."/>
        </authorList>
    </citation>
    <scope>NUCLEOTIDE SEQUENCE [LARGE SCALE GENOMIC DNA]</scope>
    <source>
        <strain evidence="3">EB411</strain>
    </source>
</reference>
<keyword evidence="1" id="KW-1133">Transmembrane helix</keyword>
<sequence length="67" mass="7445">MTFTTLQVLAAEVHNELPMPPFMYGVVAFLLFVVFGVATWSYRDVANRHSQKTDTASSSHSDHGHGH</sequence>
<dbReference type="RefSeq" id="WP_087136966.1">
    <property type="nucleotide sequence ID" value="NZ_FUKR01000036.1"/>
</dbReference>
<evidence type="ECO:0000256" key="1">
    <source>
        <dbReference type="SAM" id="Phobius"/>
    </source>
</evidence>
<evidence type="ECO:0000313" key="3">
    <source>
        <dbReference type="Proteomes" id="UP000196778"/>
    </source>
</evidence>
<dbReference type="Proteomes" id="UP000196778">
    <property type="component" value="Unassembled WGS sequence"/>
</dbReference>
<organism evidence="2 3">
    <name type="scientific">Mycetocola reblochoni REB411</name>
    <dbReference type="NCBI Taxonomy" id="1255698"/>
    <lineage>
        <taxon>Bacteria</taxon>
        <taxon>Bacillati</taxon>
        <taxon>Actinomycetota</taxon>
        <taxon>Actinomycetes</taxon>
        <taxon>Micrococcales</taxon>
        <taxon>Microbacteriaceae</taxon>
        <taxon>Mycetocola</taxon>
    </lineage>
</organism>
<evidence type="ECO:0000313" key="2">
    <source>
        <dbReference type="EMBL" id="SJN30222.1"/>
    </source>
</evidence>
<accession>A0A1R4JDY3</accession>